<dbReference type="Gene3D" id="3.40.50.720">
    <property type="entry name" value="NAD(P)-binding Rossmann-like Domain"/>
    <property type="match status" value="1"/>
</dbReference>
<dbReference type="GO" id="GO:0016020">
    <property type="term" value="C:membrane"/>
    <property type="evidence" value="ECO:0007669"/>
    <property type="project" value="TreeGrafter"/>
</dbReference>
<sequence>MSETTHTATRAHTSLVTGATSGIGAAIVATLSAAGYKVFATGRNADTLARLEALPGVTAIQADVRDTDGLCARLGDVQIDSVINNAGQLTTTGPFVGTDPAQIDTMIDINLKAPIRLTHRLLPAMIERRAGHLVFVGSIAGHAPFPGSCVYGASKSGIGVFCDALRCELLGSGVRVTELVPGRVETSLYRDTHGPDGAKRALYDGYRSVQPHDVAGLVRTVLELPDYVDISRMEIMPTDQAAGGGSMVKFAAG</sequence>
<evidence type="ECO:0000313" key="3">
    <source>
        <dbReference type="EMBL" id="MBO1326138.1"/>
    </source>
</evidence>
<dbReference type="EMBL" id="JAFVMH010000007">
    <property type="protein sequence ID" value="MBO1326138.1"/>
    <property type="molecule type" value="Genomic_DNA"/>
</dbReference>
<dbReference type="Proteomes" id="UP000664073">
    <property type="component" value="Unassembled WGS sequence"/>
</dbReference>
<accession>A0A939KN99</accession>
<keyword evidence="4" id="KW-1185">Reference proteome</keyword>
<dbReference type="Pfam" id="PF00106">
    <property type="entry name" value="adh_short"/>
    <property type="match status" value="1"/>
</dbReference>
<dbReference type="SUPFAM" id="SSF51735">
    <property type="entry name" value="NAD(P)-binding Rossmann-fold domains"/>
    <property type="match status" value="1"/>
</dbReference>
<keyword evidence="2" id="KW-0560">Oxidoreductase</keyword>
<reference evidence="3" key="1">
    <citation type="submission" date="2021-03" db="EMBL/GenBank/DDBJ databases">
        <title>The complete genome sequence of Acetobacter sp. TBRC 12339.</title>
        <authorList>
            <person name="Charoenyingcharoen P."/>
            <person name="Yukphan P."/>
        </authorList>
    </citation>
    <scope>NUCLEOTIDE SEQUENCE</scope>
    <source>
        <strain evidence="3">TBRC 12339</strain>
    </source>
</reference>
<dbReference type="PANTHER" id="PTHR44196">
    <property type="entry name" value="DEHYDROGENASE/REDUCTASE SDR FAMILY MEMBER 7B"/>
    <property type="match status" value="1"/>
</dbReference>
<proteinExistence type="inferred from homology"/>
<protein>
    <submittedName>
        <fullName evidence="3">SDR family oxidoreductase</fullName>
    </submittedName>
</protein>
<evidence type="ECO:0000256" key="2">
    <source>
        <dbReference type="ARBA" id="ARBA00023002"/>
    </source>
</evidence>
<gene>
    <name evidence="3" type="ORF">J2D77_13360</name>
</gene>
<organism evidence="3 4">
    <name type="scientific">Acetobacter garciniae</name>
    <dbReference type="NCBI Taxonomy" id="2817435"/>
    <lineage>
        <taxon>Bacteria</taxon>
        <taxon>Pseudomonadati</taxon>
        <taxon>Pseudomonadota</taxon>
        <taxon>Alphaproteobacteria</taxon>
        <taxon>Acetobacterales</taxon>
        <taxon>Acetobacteraceae</taxon>
        <taxon>Acetobacter</taxon>
    </lineage>
</organism>
<dbReference type="AlphaFoldDB" id="A0A939KN99"/>
<dbReference type="PRINTS" id="PR00081">
    <property type="entry name" value="GDHRDH"/>
</dbReference>
<dbReference type="PANTHER" id="PTHR44196:SF1">
    <property type="entry name" value="DEHYDROGENASE_REDUCTASE SDR FAMILY MEMBER 7B"/>
    <property type="match status" value="1"/>
</dbReference>
<dbReference type="InterPro" id="IPR002347">
    <property type="entry name" value="SDR_fam"/>
</dbReference>
<dbReference type="InterPro" id="IPR020904">
    <property type="entry name" value="Sc_DH/Rdtase_CS"/>
</dbReference>
<dbReference type="GO" id="GO:0016491">
    <property type="term" value="F:oxidoreductase activity"/>
    <property type="evidence" value="ECO:0007669"/>
    <property type="project" value="UniProtKB-KW"/>
</dbReference>
<comment type="similarity">
    <text evidence="1">Belongs to the short-chain dehydrogenases/reductases (SDR) family.</text>
</comment>
<dbReference type="RefSeq" id="WP_207846812.1">
    <property type="nucleotide sequence ID" value="NZ_JAFVMH010000007.1"/>
</dbReference>
<dbReference type="InterPro" id="IPR036291">
    <property type="entry name" value="NAD(P)-bd_dom_sf"/>
</dbReference>
<comment type="caution">
    <text evidence="3">The sequence shown here is derived from an EMBL/GenBank/DDBJ whole genome shotgun (WGS) entry which is preliminary data.</text>
</comment>
<name>A0A939KN99_9PROT</name>
<dbReference type="PROSITE" id="PS00061">
    <property type="entry name" value="ADH_SHORT"/>
    <property type="match status" value="1"/>
</dbReference>
<evidence type="ECO:0000313" key="4">
    <source>
        <dbReference type="Proteomes" id="UP000664073"/>
    </source>
</evidence>
<evidence type="ECO:0000256" key="1">
    <source>
        <dbReference type="ARBA" id="ARBA00006484"/>
    </source>
</evidence>